<dbReference type="OrthoDB" id="361944at2"/>
<protein>
    <recommendedName>
        <fullName evidence="3">BrnA antitoxin of type II toxin-antitoxin system</fullName>
    </recommendedName>
</protein>
<organism evidence="1 2">
    <name type="scientific">Roseibium aquae</name>
    <dbReference type="NCBI Taxonomy" id="1323746"/>
    <lineage>
        <taxon>Bacteria</taxon>
        <taxon>Pseudomonadati</taxon>
        <taxon>Pseudomonadota</taxon>
        <taxon>Alphaproteobacteria</taxon>
        <taxon>Hyphomicrobiales</taxon>
        <taxon>Stappiaceae</taxon>
        <taxon>Roseibium</taxon>
    </lineage>
</organism>
<evidence type="ECO:0000313" key="1">
    <source>
        <dbReference type="EMBL" id="GGB49265.1"/>
    </source>
</evidence>
<dbReference type="InterPro" id="IPR025528">
    <property type="entry name" value="BrnA_antitoxin"/>
</dbReference>
<dbReference type="RefSeq" id="WP_150496333.1">
    <property type="nucleotide sequence ID" value="NZ_BMFA01000006.1"/>
</dbReference>
<dbReference type="EMBL" id="BMFA01000006">
    <property type="protein sequence ID" value="GGB49265.1"/>
    <property type="molecule type" value="Genomic_DNA"/>
</dbReference>
<accession>A0A916X1W5</accession>
<evidence type="ECO:0008006" key="3">
    <source>
        <dbReference type="Google" id="ProtNLM"/>
    </source>
</evidence>
<name>A0A916X1W5_9HYPH</name>
<dbReference type="AlphaFoldDB" id="A0A916X1W5"/>
<reference evidence="1" key="1">
    <citation type="journal article" date="2014" name="Int. J. Syst. Evol. Microbiol.">
        <title>Complete genome sequence of Corynebacterium casei LMG S-19264T (=DSM 44701T), isolated from a smear-ripened cheese.</title>
        <authorList>
            <consortium name="US DOE Joint Genome Institute (JGI-PGF)"/>
            <person name="Walter F."/>
            <person name="Albersmeier A."/>
            <person name="Kalinowski J."/>
            <person name="Ruckert C."/>
        </authorList>
    </citation>
    <scope>NUCLEOTIDE SEQUENCE</scope>
    <source>
        <strain evidence="1">CGMCC 1.12426</strain>
    </source>
</reference>
<gene>
    <name evidence="1" type="ORF">GCM10011316_21740</name>
</gene>
<sequence length="80" mass="9171">MTQAEFETLDDEDIDFSDIPATDEAFWADARVVLPKTKQVASLRLDPEVISFFKEKFPRKHTSAMADVLRQYVEHAKARG</sequence>
<dbReference type="Pfam" id="PF14384">
    <property type="entry name" value="BrnA_antitoxin"/>
    <property type="match status" value="1"/>
</dbReference>
<comment type="caution">
    <text evidence="1">The sequence shown here is derived from an EMBL/GenBank/DDBJ whole genome shotgun (WGS) entry which is preliminary data.</text>
</comment>
<proteinExistence type="predicted"/>
<keyword evidence="2" id="KW-1185">Reference proteome</keyword>
<reference evidence="1" key="2">
    <citation type="submission" date="2020-09" db="EMBL/GenBank/DDBJ databases">
        <authorList>
            <person name="Sun Q."/>
            <person name="Zhou Y."/>
        </authorList>
    </citation>
    <scope>NUCLEOTIDE SEQUENCE</scope>
    <source>
        <strain evidence="1">CGMCC 1.12426</strain>
    </source>
</reference>
<dbReference type="Proteomes" id="UP000605148">
    <property type="component" value="Unassembled WGS sequence"/>
</dbReference>
<evidence type="ECO:0000313" key="2">
    <source>
        <dbReference type="Proteomes" id="UP000605148"/>
    </source>
</evidence>